<dbReference type="Gene3D" id="3.20.20.80">
    <property type="entry name" value="Glycosidases"/>
    <property type="match status" value="1"/>
</dbReference>
<dbReference type="EMBL" id="JAJNEC010000004">
    <property type="protein sequence ID" value="MCD2422432.1"/>
    <property type="molecule type" value="Genomic_DNA"/>
</dbReference>
<accession>A0ABS8PQ37</accession>
<keyword evidence="1" id="KW-0732">Signal</keyword>
<gene>
    <name evidence="2" type="ORF">LQ567_06635</name>
</gene>
<comment type="caution">
    <text evidence="2">The sequence shown here is derived from an EMBL/GenBank/DDBJ whole genome shotgun (WGS) entry which is preliminary data.</text>
</comment>
<dbReference type="InterPro" id="IPR017853">
    <property type="entry name" value="GH"/>
</dbReference>
<organism evidence="2 3">
    <name type="scientific">Niabella pedocola</name>
    <dbReference type="NCBI Taxonomy" id="1752077"/>
    <lineage>
        <taxon>Bacteria</taxon>
        <taxon>Pseudomonadati</taxon>
        <taxon>Bacteroidota</taxon>
        <taxon>Chitinophagia</taxon>
        <taxon>Chitinophagales</taxon>
        <taxon>Chitinophagaceae</taxon>
        <taxon>Niabella</taxon>
    </lineage>
</organism>
<feature type="chain" id="PRO_5045483242" description="Glycoside hydrolase family 42 N-terminal domain-containing protein" evidence="1">
    <location>
        <begin position="22"/>
        <end position="423"/>
    </location>
</feature>
<keyword evidence="3" id="KW-1185">Reference proteome</keyword>
<dbReference type="RefSeq" id="WP_231003421.1">
    <property type="nucleotide sequence ID" value="NZ_JAJNEC010000004.1"/>
</dbReference>
<reference evidence="2 3" key="1">
    <citation type="submission" date="2021-11" db="EMBL/GenBank/DDBJ databases">
        <title>Genomic of Niabella pedocola.</title>
        <authorList>
            <person name="Wu T."/>
        </authorList>
    </citation>
    <scope>NUCLEOTIDE SEQUENCE [LARGE SCALE GENOMIC DNA]</scope>
    <source>
        <strain evidence="2 3">JCM 31011</strain>
    </source>
</reference>
<name>A0ABS8PQ37_9BACT</name>
<dbReference type="SUPFAM" id="SSF51445">
    <property type="entry name" value="(Trans)glycosidases"/>
    <property type="match status" value="1"/>
</dbReference>
<evidence type="ECO:0000256" key="1">
    <source>
        <dbReference type="SAM" id="SignalP"/>
    </source>
</evidence>
<sequence>MKIKKIIGIAMWLSLTFATHAAVVKDTLPRPFSIGIFYGPMPEMMNDEQFRWIKEANVDFIQFIGDSLFNFNKDAAVAERRNLQILDLAARYGLRYFVRDPRVRGSEAAIAAMVQAYKKHPGLGGYFIVDEPGKDDLDWPANAYKTILKYDPAGIPSVNLFPSFVYPDYEKAYVEAWVHKVGKEQLKLLSFDHYPLLANGSFGPAYFKNLDVIRRVGLQYGIATSMYPQSMGIVHAYRRPDSSELRYSAYTALAYGIKNLVWFTYNTPVGQPVERFTNAIIDSMGNKTDLYKPFRQLNADLKQLGKTVRWLDAIEVYHSDSLDGTAGLLIPDHFFWKPVDNGQRMILTHFKDSRTKQSFVMVVNKSLKSEAPFSFHVDKRIKKIYHVSARDGKQHTTRYKRGSVFTDVLLPGEGKLYALKENR</sequence>
<evidence type="ECO:0008006" key="4">
    <source>
        <dbReference type="Google" id="ProtNLM"/>
    </source>
</evidence>
<proteinExistence type="predicted"/>
<protein>
    <recommendedName>
        <fullName evidence="4">Glycoside hydrolase family 42 N-terminal domain-containing protein</fullName>
    </recommendedName>
</protein>
<evidence type="ECO:0000313" key="3">
    <source>
        <dbReference type="Proteomes" id="UP001199816"/>
    </source>
</evidence>
<feature type="signal peptide" evidence="1">
    <location>
        <begin position="1"/>
        <end position="21"/>
    </location>
</feature>
<evidence type="ECO:0000313" key="2">
    <source>
        <dbReference type="EMBL" id="MCD2422432.1"/>
    </source>
</evidence>
<dbReference type="Proteomes" id="UP001199816">
    <property type="component" value="Unassembled WGS sequence"/>
</dbReference>